<dbReference type="Proteomes" id="UP000541444">
    <property type="component" value="Unassembled WGS sequence"/>
</dbReference>
<keyword evidence="2" id="KW-1185">Reference proteome</keyword>
<reference evidence="1 2" key="1">
    <citation type="journal article" date="2020" name="IScience">
        <title>Genome Sequencing of the Endangered Kingdonia uniflora (Circaeasteraceae, Ranunculales) Reveals Potential Mechanisms of Evolutionary Specialization.</title>
        <authorList>
            <person name="Sun Y."/>
            <person name="Deng T."/>
            <person name="Zhang A."/>
            <person name="Moore M.J."/>
            <person name="Landis J.B."/>
            <person name="Lin N."/>
            <person name="Zhang H."/>
            <person name="Zhang X."/>
            <person name="Huang J."/>
            <person name="Zhang X."/>
            <person name="Sun H."/>
            <person name="Wang H."/>
        </authorList>
    </citation>
    <scope>NUCLEOTIDE SEQUENCE [LARGE SCALE GENOMIC DNA]</scope>
    <source>
        <strain evidence="1">TB1705</strain>
        <tissue evidence="1">Leaf</tissue>
    </source>
</reference>
<dbReference type="AlphaFoldDB" id="A0A7J7NU59"/>
<organism evidence="1 2">
    <name type="scientific">Kingdonia uniflora</name>
    <dbReference type="NCBI Taxonomy" id="39325"/>
    <lineage>
        <taxon>Eukaryota</taxon>
        <taxon>Viridiplantae</taxon>
        <taxon>Streptophyta</taxon>
        <taxon>Embryophyta</taxon>
        <taxon>Tracheophyta</taxon>
        <taxon>Spermatophyta</taxon>
        <taxon>Magnoliopsida</taxon>
        <taxon>Ranunculales</taxon>
        <taxon>Circaeasteraceae</taxon>
        <taxon>Kingdonia</taxon>
    </lineage>
</organism>
<name>A0A7J7NU59_9MAGN</name>
<proteinExistence type="predicted"/>
<evidence type="ECO:0000313" key="1">
    <source>
        <dbReference type="EMBL" id="KAF6170643.1"/>
    </source>
</evidence>
<comment type="caution">
    <text evidence="1">The sequence shown here is derived from an EMBL/GenBank/DDBJ whole genome shotgun (WGS) entry which is preliminary data.</text>
</comment>
<dbReference type="EMBL" id="JACGCM010000563">
    <property type="protein sequence ID" value="KAF6170643.1"/>
    <property type="molecule type" value="Genomic_DNA"/>
</dbReference>
<protein>
    <submittedName>
        <fullName evidence="1">Uncharacterized protein</fullName>
    </submittedName>
</protein>
<accession>A0A7J7NU59</accession>
<gene>
    <name evidence="1" type="ORF">GIB67_020205</name>
</gene>
<dbReference type="OrthoDB" id="1166076at2759"/>
<sequence length="130" mass="15262">MLRKWYMQIRLKPIKWQISSFFLPSILLCGGIVEKGTVKELLDVIRKQFEGSVKGRQYNNLSQLLSLKYDRSGNVCSDILKISKLVLTLKELSLTIDDTLMVHLAVLPLLIYFEMFHVHYQNQEKTWEMN</sequence>
<evidence type="ECO:0000313" key="2">
    <source>
        <dbReference type="Proteomes" id="UP000541444"/>
    </source>
</evidence>